<evidence type="ECO:0000256" key="7">
    <source>
        <dbReference type="ARBA" id="ARBA00023065"/>
    </source>
</evidence>
<keyword evidence="10 11" id="KW-0998">Cell outer membrane</keyword>
<proteinExistence type="inferred from homology"/>
<protein>
    <submittedName>
        <fullName evidence="13">TonB-dependent receptor</fullName>
    </submittedName>
</protein>
<comment type="similarity">
    <text evidence="11">Belongs to the TonB-dependent receptor family.</text>
</comment>
<feature type="domain" description="TonB-dependent receptor plug" evidence="12">
    <location>
        <begin position="112"/>
        <end position="218"/>
    </location>
</feature>
<dbReference type="InterPro" id="IPR036942">
    <property type="entry name" value="Beta-barrel_TonB_sf"/>
</dbReference>
<evidence type="ECO:0000256" key="9">
    <source>
        <dbReference type="ARBA" id="ARBA00023136"/>
    </source>
</evidence>
<dbReference type="AlphaFoldDB" id="A0A258DBR1"/>
<keyword evidence="5 11" id="KW-0812">Transmembrane</keyword>
<evidence type="ECO:0000256" key="10">
    <source>
        <dbReference type="ARBA" id="ARBA00023237"/>
    </source>
</evidence>
<keyword evidence="7" id="KW-0406">Ion transport</keyword>
<dbReference type="InterPro" id="IPR039426">
    <property type="entry name" value="TonB-dep_rcpt-like"/>
</dbReference>
<reference evidence="13 14" key="1">
    <citation type="submission" date="2017-03" db="EMBL/GenBank/DDBJ databases">
        <title>Lifting the veil on microbial sulfur biogeochemistry in mining wastewaters.</title>
        <authorList>
            <person name="Kantor R.S."/>
            <person name="Colenbrander Nelson T."/>
            <person name="Marshall S."/>
            <person name="Bennett D."/>
            <person name="Apte S."/>
            <person name="Camacho D."/>
            <person name="Thomas B.C."/>
            <person name="Warren L.A."/>
            <person name="Banfield J.F."/>
        </authorList>
    </citation>
    <scope>NUCLEOTIDE SEQUENCE [LARGE SCALE GENOMIC DNA]</scope>
    <source>
        <strain evidence="13">32-67-7</strain>
    </source>
</reference>
<dbReference type="PROSITE" id="PS52016">
    <property type="entry name" value="TONB_DEPENDENT_REC_3"/>
    <property type="match status" value="1"/>
</dbReference>
<keyword evidence="6" id="KW-0408">Iron</keyword>
<evidence type="ECO:0000256" key="1">
    <source>
        <dbReference type="ARBA" id="ARBA00004571"/>
    </source>
</evidence>
<organism evidence="13 14">
    <name type="scientific">Caulobacter vibrioides</name>
    <name type="common">Caulobacter crescentus</name>
    <dbReference type="NCBI Taxonomy" id="155892"/>
    <lineage>
        <taxon>Bacteria</taxon>
        <taxon>Pseudomonadati</taxon>
        <taxon>Pseudomonadota</taxon>
        <taxon>Alphaproteobacteria</taxon>
        <taxon>Caulobacterales</taxon>
        <taxon>Caulobacteraceae</taxon>
        <taxon>Caulobacter</taxon>
    </lineage>
</organism>
<evidence type="ECO:0000259" key="12">
    <source>
        <dbReference type="Pfam" id="PF07715"/>
    </source>
</evidence>
<comment type="caution">
    <text evidence="13">The sequence shown here is derived from an EMBL/GenBank/DDBJ whole genome shotgun (WGS) entry which is preliminary data.</text>
</comment>
<accession>A0A258DBR1</accession>
<evidence type="ECO:0000256" key="6">
    <source>
        <dbReference type="ARBA" id="ARBA00023004"/>
    </source>
</evidence>
<keyword evidence="13" id="KW-0675">Receptor</keyword>
<name>A0A258DBR1_CAUVI</name>
<evidence type="ECO:0000256" key="11">
    <source>
        <dbReference type="PROSITE-ProRule" id="PRU01360"/>
    </source>
</evidence>
<keyword evidence="4" id="KW-0410">Iron transport</keyword>
<keyword evidence="8" id="KW-0798">TonB box</keyword>
<evidence type="ECO:0000256" key="3">
    <source>
        <dbReference type="ARBA" id="ARBA00022452"/>
    </source>
</evidence>
<dbReference type="PANTHER" id="PTHR32552:SF81">
    <property type="entry name" value="TONB-DEPENDENT OUTER MEMBRANE RECEPTOR"/>
    <property type="match status" value="1"/>
</dbReference>
<comment type="subcellular location">
    <subcellularLocation>
        <location evidence="1 11">Cell outer membrane</location>
        <topology evidence="1 11">Multi-pass membrane protein</topology>
    </subcellularLocation>
</comment>
<gene>
    <name evidence="13" type="ORF">B7Z12_05380</name>
</gene>
<keyword evidence="9 11" id="KW-0472">Membrane</keyword>
<evidence type="ECO:0000256" key="5">
    <source>
        <dbReference type="ARBA" id="ARBA00022692"/>
    </source>
</evidence>
<dbReference type="Proteomes" id="UP000215616">
    <property type="component" value="Unassembled WGS sequence"/>
</dbReference>
<evidence type="ECO:0000256" key="4">
    <source>
        <dbReference type="ARBA" id="ARBA00022496"/>
    </source>
</evidence>
<dbReference type="GO" id="GO:0009279">
    <property type="term" value="C:cell outer membrane"/>
    <property type="evidence" value="ECO:0007669"/>
    <property type="project" value="UniProtKB-SubCell"/>
</dbReference>
<keyword evidence="3 11" id="KW-1134">Transmembrane beta strand</keyword>
<dbReference type="Gene3D" id="2.40.170.20">
    <property type="entry name" value="TonB-dependent receptor, beta-barrel domain"/>
    <property type="match status" value="1"/>
</dbReference>
<dbReference type="SUPFAM" id="SSF56935">
    <property type="entry name" value="Porins"/>
    <property type="match status" value="1"/>
</dbReference>
<sequence length="770" mass="82908">MRLDIRKATAAETLIELGLRMGVSVGGVEACSGPAHPLIGTFGLREALDRAVDSTNCVYSFVDPRTVRFSPRPPTAPPQLRSSVATRSGAETVARLAPLTVSAGKRPLRLGSLPGGVSVIGADRLRDSGAGDTGAVARQTAGFVTTNLGAARNKILLRGLSDGTFTGRTQSTVGTYLDDVPVNYNAPDPDLRLIDVDRVEILRGPQGALYGGGSLSGIYRIVTRSPELNVFSASAGAAAATTESGSPSYHFEGVINAPTSNASAGRIVVYSDKDGGYLDDVNLRLSNVDKTTRRGARAAWRLDHGDWRIKLGVARQSVSSKDTQYVTLAAGGPRRANQVRETHRNRLGQASLKISGSGDWGAFESVTGYISHRYASRYDATLSLSQFPEGALELGLYDESARLRMVVEDLLYTGPAIGRLRWMLGAFISTTIEDSASELRARVGGMSLGLYNEDRKDRLNESALYGEATVDLGAGWKAAVGSRVFKTTAHTRSNVLVPSPGQSRGLDEKASFDGFSPTLSLQRDLPDGGLIYVLTSEGYRAGGFNSGRLLKPSESRRMFHPDHLRNYEVGLSLDPWGGRVNIRTALFVVDWRDIQTDQYFGSGLSYTANIGDGRNRGVEVEASWRITPRLAVSGNALFNKPKLTRIEPGYGITDTARLPGVPDVSFGGLAVYQKSLTPWALLMLTAETGYVGKSQLTFDPRYSPSMGGYYTGRLSAQVLTGGWRAALFVSNPWNSSSDTFAYGNPFSFGQVRQVTPQRPRTWSLSLTANF</sequence>
<keyword evidence="2 11" id="KW-0813">Transport</keyword>
<dbReference type="EMBL" id="NCDQ01000058">
    <property type="protein sequence ID" value="OYX04822.1"/>
    <property type="molecule type" value="Genomic_DNA"/>
</dbReference>
<dbReference type="InterPro" id="IPR012910">
    <property type="entry name" value="Plug_dom"/>
</dbReference>
<dbReference type="Pfam" id="PF07715">
    <property type="entry name" value="Plug"/>
    <property type="match status" value="1"/>
</dbReference>
<evidence type="ECO:0000256" key="8">
    <source>
        <dbReference type="ARBA" id="ARBA00023077"/>
    </source>
</evidence>
<evidence type="ECO:0000256" key="2">
    <source>
        <dbReference type="ARBA" id="ARBA00022448"/>
    </source>
</evidence>
<dbReference type="PANTHER" id="PTHR32552">
    <property type="entry name" value="FERRICHROME IRON RECEPTOR-RELATED"/>
    <property type="match status" value="1"/>
</dbReference>
<evidence type="ECO:0000313" key="14">
    <source>
        <dbReference type="Proteomes" id="UP000215616"/>
    </source>
</evidence>
<dbReference type="GO" id="GO:0006826">
    <property type="term" value="P:iron ion transport"/>
    <property type="evidence" value="ECO:0007669"/>
    <property type="project" value="UniProtKB-KW"/>
</dbReference>
<evidence type="ECO:0000313" key="13">
    <source>
        <dbReference type="EMBL" id="OYX04822.1"/>
    </source>
</evidence>